<dbReference type="PANTHER" id="PTHR43471:SF3">
    <property type="entry name" value="ABC TRANSPORTER PERMEASE PROTEIN NATB"/>
    <property type="match status" value="1"/>
</dbReference>
<evidence type="ECO:0000313" key="2">
    <source>
        <dbReference type="EMBL" id="QUH29070.1"/>
    </source>
</evidence>
<evidence type="ECO:0000313" key="3">
    <source>
        <dbReference type="Proteomes" id="UP000677305"/>
    </source>
</evidence>
<sequence length="405" mass="44889">MLRDILKKELKRVFTDRRLVFSAFILPALSIFIVYTIMGSMLSNMMDDIEEHTSTVYIQNAPVQFQKVVDEKKLNMSITYIDMTEDTTSIKEQIKNGEVDMMVKFEDGFLDKVNNYKNLEIPPEVKTFYNPSEEYSRESRKRFIEIALNKYETQILTDRFGDINNVVAFDVDRNSDESIVVDEKKASGQGISMILPMLIAIILFSGAMGIGMDTIAGEKERGTMATLLLTPVKRETIALGKVIGLGIVAIVSAIVSFAAIIASMPFSSKMLTGGADMNLGALQFSTFQLIQLLIIMITLVGIYVGLICLLSVRARTVKEAGTYVTPVFMVVMIAAFSTMFGGGATELYHYAIPVYGSVSALKAALSFELTMNQFLVTAISSFVVSLILVRLITLTFNDEKVMLNA</sequence>
<keyword evidence="1" id="KW-0812">Transmembrane</keyword>
<dbReference type="Pfam" id="PF12679">
    <property type="entry name" value="ABC2_membrane_2"/>
    <property type="match status" value="1"/>
</dbReference>
<dbReference type="KEGG" id="vgu:HYG85_09110"/>
<feature type="transmembrane region" description="Helical" evidence="1">
    <location>
        <begin position="20"/>
        <end position="38"/>
    </location>
</feature>
<reference evidence="2 3" key="1">
    <citation type="submission" date="2020-07" db="EMBL/GenBank/DDBJ databases">
        <title>Vallitalea guaymasensis genome.</title>
        <authorList>
            <person name="Postec A."/>
        </authorList>
    </citation>
    <scope>NUCLEOTIDE SEQUENCE [LARGE SCALE GENOMIC DNA]</scope>
    <source>
        <strain evidence="2 3">Ra1766G1</strain>
    </source>
</reference>
<dbReference type="Proteomes" id="UP000677305">
    <property type="component" value="Chromosome"/>
</dbReference>
<feature type="transmembrane region" description="Helical" evidence="1">
    <location>
        <begin position="191"/>
        <end position="211"/>
    </location>
</feature>
<feature type="transmembrane region" description="Helical" evidence="1">
    <location>
        <begin position="374"/>
        <end position="396"/>
    </location>
</feature>
<keyword evidence="1" id="KW-0472">Membrane</keyword>
<accession>A0A8J8MAE5</accession>
<evidence type="ECO:0000256" key="1">
    <source>
        <dbReference type="SAM" id="Phobius"/>
    </source>
</evidence>
<dbReference type="RefSeq" id="WP_212693208.1">
    <property type="nucleotide sequence ID" value="NZ_CP058561.1"/>
</dbReference>
<keyword evidence="1" id="KW-1133">Transmembrane helix</keyword>
<organism evidence="2 3">
    <name type="scientific">Vallitalea guaymasensis</name>
    <dbReference type="NCBI Taxonomy" id="1185412"/>
    <lineage>
        <taxon>Bacteria</taxon>
        <taxon>Bacillati</taxon>
        <taxon>Bacillota</taxon>
        <taxon>Clostridia</taxon>
        <taxon>Lachnospirales</taxon>
        <taxon>Vallitaleaceae</taxon>
        <taxon>Vallitalea</taxon>
    </lineage>
</organism>
<gene>
    <name evidence="2" type="ORF">HYG85_09110</name>
</gene>
<feature type="transmembrane region" description="Helical" evidence="1">
    <location>
        <begin position="286"/>
        <end position="310"/>
    </location>
</feature>
<feature type="transmembrane region" description="Helical" evidence="1">
    <location>
        <begin position="322"/>
        <end position="341"/>
    </location>
</feature>
<keyword evidence="3" id="KW-1185">Reference proteome</keyword>
<dbReference type="EMBL" id="CP058561">
    <property type="protein sequence ID" value="QUH29070.1"/>
    <property type="molecule type" value="Genomic_DNA"/>
</dbReference>
<dbReference type="PANTHER" id="PTHR43471">
    <property type="entry name" value="ABC TRANSPORTER PERMEASE"/>
    <property type="match status" value="1"/>
</dbReference>
<name>A0A8J8MAE5_9FIRM</name>
<dbReference type="GO" id="GO:0005886">
    <property type="term" value="C:plasma membrane"/>
    <property type="evidence" value="ECO:0007669"/>
    <property type="project" value="UniProtKB-SubCell"/>
</dbReference>
<dbReference type="GO" id="GO:0140359">
    <property type="term" value="F:ABC-type transporter activity"/>
    <property type="evidence" value="ECO:0007669"/>
    <property type="project" value="InterPro"/>
</dbReference>
<dbReference type="AlphaFoldDB" id="A0A8J8MAE5"/>
<proteinExistence type="predicted"/>
<protein>
    <submittedName>
        <fullName evidence="2">ABC transporter permease</fullName>
    </submittedName>
</protein>
<feature type="transmembrane region" description="Helical" evidence="1">
    <location>
        <begin position="242"/>
        <end position="266"/>
    </location>
</feature>